<protein>
    <submittedName>
        <fullName evidence="3">Androgen regulated short chain</fullName>
    </submittedName>
</protein>
<dbReference type="EMBL" id="HG805877">
    <property type="protein sequence ID" value="CDW53998.1"/>
    <property type="molecule type" value="Genomic_DNA"/>
</dbReference>
<sequence length="272" mass="30413">MGATTIIASPNEKTGLEAVETIKKDCGDQKVLIRWMELHLDSFVDVWKFAVAFVERYETLDCLVNNAGIMLSPYRLTKDGIESHFAINHLGHVYLTQLLGTMLEMSGTSEMPARIVFISSGKYKKATMASFSTVNSSEGYNPEVAYARSKLASILYARSLAREYHQANVPVSVYLARPGFVRGTNLGRNVPAILRMFAKPLMWFFGITPKQAVQNLLYCCTAKLLSGAMYNNCEICPYDYDLVNEANEKYMADYTRGLVAKILDENDLPPSL</sequence>
<dbReference type="Pfam" id="PF00106">
    <property type="entry name" value="adh_short"/>
    <property type="match status" value="1"/>
</dbReference>
<name>A0A077Z2R4_TRITR</name>
<dbReference type="GO" id="GO:0016491">
    <property type="term" value="F:oxidoreductase activity"/>
    <property type="evidence" value="ECO:0007669"/>
    <property type="project" value="UniProtKB-KW"/>
</dbReference>
<dbReference type="OrthoDB" id="191139at2759"/>
<comment type="similarity">
    <text evidence="2">Belongs to the short-chain dehydrogenases/reductases (SDR) family.</text>
</comment>
<evidence type="ECO:0000256" key="2">
    <source>
        <dbReference type="RuleBase" id="RU000363"/>
    </source>
</evidence>
<dbReference type="AlphaFoldDB" id="A0A077Z2R4"/>
<gene>
    <name evidence="3" type="ORF">TTRE_0000226701</name>
</gene>
<keyword evidence="1" id="KW-0560">Oxidoreductase</keyword>
<evidence type="ECO:0000313" key="3">
    <source>
        <dbReference type="EMBL" id="CDW53998.1"/>
    </source>
</evidence>
<evidence type="ECO:0000313" key="4">
    <source>
        <dbReference type="Proteomes" id="UP000030665"/>
    </source>
</evidence>
<proteinExistence type="inferred from homology"/>
<reference evidence="3" key="1">
    <citation type="submission" date="2014-01" db="EMBL/GenBank/DDBJ databases">
        <authorList>
            <person name="Aslett M."/>
        </authorList>
    </citation>
    <scope>NUCLEOTIDE SEQUENCE</scope>
</reference>
<dbReference type="InterPro" id="IPR002347">
    <property type="entry name" value="SDR_fam"/>
</dbReference>
<dbReference type="SUPFAM" id="SSF51735">
    <property type="entry name" value="NAD(P)-binding Rossmann-fold domains"/>
    <property type="match status" value="1"/>
</dbReference>
<dbReference type="PANTHER" id="PTHR43157">
    <property type="entry name" value="PHOSPHATIDYLINOSITOL-GLYCAN BIOSYNTHESIS CLASS F PROTEIN-RELATED"/>
    <property type="match status" value="1"/>
</dbReference>
<dbReference type="PRINTS" id="PR00080">
    <property type="entry name" value="SDRFAMILY"/>
</dbReference>
<evidence type="ECO:0000256" key="1">
    <source>
        <dbReference type="ARBA" id="ARBA00023002"/>
    </source>
</evidence>
<reference evidence="3" key="2">
    <citation type="submission" date="2014-03" db="EMBL/GenBank/DDBJ databases">
        <title>The whipworm genome and dual-species transcriptomics of an intimate host-pathogen interaction.</title>
        <authorList>
            <person name="Foth B.J."/>
            <person name="Tsai I.J."/>
            <person name="Reid A.J."/>
            <person name="Bancroft A.J."/>
            <person name="Nichol S."/>
            <person name="Tracey A."/>
            <person name="Holroyd N."/>
            <person name="Cotton J.A."/>
            <person name="Stanley E.J."/>
            <person name="Zarowiecki M."/>
            <person name="Liu J.Z."/>
            <person name="Huckvale T."/>
            <person name="Cooper P.J."/>
            <person name="Grencis R.K."/>
            <person name="Berriman M."/>
        </authorList>
    </citation>
    <scope>NUCLEOTIDE SEQUENCE [LARGE SCALE GENOMIC DNA]</scope>
</reference>
<keyword evidence="4" id="KW-1185">Reference proteome</keyword>
<dbReference type="Proteomes" id="UP000030665">
    <property type="component" value="Unassembled WGS sequence"/>
</dbReference>
<accession>A0A077Z2R4</accession>
<organism evidence="3 4">
    <name type="scientific">Trichuris trichiura</name>
    <name type="common">Whipworm</name>
    <name type="synonym">Trichocephalus trichiurus</name>
    <dbReference type="NCBI Taxonomy" id="36087"/>
    <lineage>
        <taxon>Eukaryota</taxon>
        <taxon>Metazoa</taxon>
        <taxon>Ecdysozoa</taxon>
        <taxon>Nematoda</taxon>
        <taxon>Enoplea</taxon>
        <taxon>Dorylaimia</taxon>
        <taxon>Trichinellida</taxon>
        <taxon>Trichuridae</taxon>
        <taxon>Trichuris</taxon>
    </lineage>
</organism>
<dbReference type="PANTHER" id="PTHR43157:SF31">
    <property type="entry name" value="PHOSPHATIDYLINOSITOL-GLYCAN BIOSYNTHESIS CLASS F PROTEIN"/>
    <property type="match status" value="1"/>
</dbReference>
<dbReference type="Gene3D" id="3.40.50.720">
    <property type="entry name" value="NAD(P)-binding Rossmann-like Domain"/>
    <property type="match status" value="1"/>
</dbReference>
<dbReference type="STRING" id="36087.A0A077Z2R4"/>
<dbReference type="InterPro" id="IPR036291">
    <property type="entry name" value="NAD(P)-bd_dom_sf"/>
</dbReference>